<keyword evidence="2" id="KW-1185">Reference proteome</keyword>
<protein>
    <submittedName>
        <fullName evidence="1">Uncharacterized protein</fullName>
    </submittedName>
</protein>
<organism evidence="1 2">
    <name type="scientific">Allorhodopirellula solitaria</name>
    <dbReference type="NCBI Taxonomy" id="2527987"/>
    <lineage>
        <taxon>Bacteria</taxon>
        <taxon>Pseudomonadati</taxon>
        <taxon>Planctomycetota</taxon>
        <taxon>Planctomycetia</taxon>
        <taxon>Pirellulales</taxon>
        <taxon>Pirellulaceae</taxon>
        <taxon>Allorhodopirellula</taxon>
    </lineage>
</organism>
<sequence>MASDRALDLSPRQSMLPGTRELLRSIADSDGEVCVFIGVGSSRCCAHQFDRQLLQDLASLGLDLRLDFYGTELPQRNLHPNARRTA</sequence>
<evidence type="ECO:0000313" key="2">
    <source>
        <dbReference type="Proteomes" id="UP000318053"/>
    </source>
</evidence>
<dbReference type="EMBL" id="SJPK01000001">
    <property type="protein sequence ID" value="TWT74970.1"/>
    <property type="molecule type" value="Genomic_DNA"/>
</dbReference>
<proteinExistence type="predicted"/>
<accession>A0A5C5YJC9</accession>
<gene>
    <name evidence="1" type="ORF">CA85_02580</name>
</gene>
<evidence type="ECO:0000313" key="1">
    <source>
        <dbReference type="EMBL" id="TWT74970.1"/>
    </source>
</evidence>
<reference evidence="1 2" key="1">
    <citation type="submission" date="2019-02" db="EMBL/GenBank/DDBJ databases">
        <title>Deep-cultivation of Planctomycetes and their phenomic and genomic characterization uncovers novel biology.</title>
        <authorList>
            <person name="Wiegand S."/>
            <person name="Jogler M."/>
            <person name="Boedeker C."/>
            <person name="Pinto D."/>
            <person name="Vollmers J."/>
            <person name="Rivas-Marin E."/>
            <person name="Kohn T."/>
            <person name="Peeters S.H."/>
            <person name="Heuer A."/>
            <person name="Rast P."/>
            <person name="Oberbeckmann S."/>
            <person name="Bunk B."/>
            <person name="Jeske O."/>
            <person name="Meyerdierks A."/>
            <person name="Storesund J.E."/>
            <person name="Kallscheuer N."/>
            <person name="Luecker S."/>
            <person name="Lage O.M."/>
            <person name="Pohl T."/>
            <person name="Merkel B.J."/>
            <person name="Hornburger P."/>
            <person name="Mueller R.-W."/>
            <person name="Bruemmer F."/>
            <person name="Labrenz M."/>
            <person name="Spormann A.M."/>
            <person name="Op Den Camp H."/>
            <person name="Overmann J."/>
            <person name="Amann R."/>
            <person name="Jetten M.S.M."/>
            <person name="Mascher T."/>
            <person name="Medema M.H."/>
            <person name="Devos D.P."/>
            <person name="Kaster A.-K."/>
            <person name="Ovreas L."/>
            <person name="Rohde M."/>
            <person name="Galperin M.Y."/>
            <person name="Jogler C."/>
        </authorList>
    </citation>
    <scope>NUCLEOTIDE SEQUENCE [LARGE SCALE GENOMIC DNA]</scope>
    <source>
        <strain evidence="1 2">CA85</strain>
    </source>
</reference>
<name>A0A5C5YJC9_9BACT</name>
<comment type="caution">
    <text evidence="1">The sequence shown here is derived from an EMBL/GenBank/DDBJ whole genome shotgun (WGS) entry which is preliminary data.</text>
</comment>
<dbReference type="AlphaFoldDB" id="A0A5C5YJC9"/>
<dbReference type="Proteomes" id="UP000318053">
    <property type="component" value="Unassembled WGS sequence"/>
</dbReference>